<evidence type="ECO:0000256" key="2">
    <source>
        <dbReference type="ARBA" id="ARBA00022723"/>
    </source>
</evidence>
<evidence type="ECO:0008006" key="7">
    <source>
        <dbReference type="Google" id="ProtNLM"/>
    </source>
</evidence>
<feature type="binding site" evidence="4">
    <location>
        <position position="96"/>
    </location>
    <ligand>
        <name>a divalent metal cation</name>
        <dbReference type="ChEBI" id="CHEBI:60240"/>
        <label>1</label>
    </ligand>
</feature>
<dbReference type="GO" id="GO:0005829">
    <property type="term" value="C:cytosol"/>
    <property type="evidence" value="ECO:0007669"/>
    <property type="project" value="TreeGrafter"/>
</dbReference>
<evidence type="ECO:0000256" key="1">
    <source>
        <dbReference type="ARBA" id="ARBA00009275"/>
    </source>
</evidence>
<dbReference type="GO" id="GO:0046872">
    <property type="term" value="F:metal ion binding"/>
    <property type="evidence" value="ECO:0007669"/>
    <property type="project" value="UniProtKB-KW"/>
</dbReference>
<dbReference type="PANTHER" id="PTHR46124">
    <property type="entry name" value="D-AMINOACYL-TRNA DEACYLASE"/>
    <property type="match status" value="1"/>
</dbReference>
<name>A0A1T1H876_OCELI</name>
<dbReference type="RefSeq" id="WP_078320735.1">
    <property type="nucleotide sequence ID" value="NZ_FXTS01000011.1"/>
</dbReference>
<organism evidence="5 6">
    <name type="scientific">Oceanospirillum linum</name>
    <dbReference type="NCBI Taxonomy" id="966"/>
    <lineage>
        <taxon>Bacteria</taxon>
        <taxon>Pseudomonadati</taxon>
        <taxon>Pseudomonadota</taxon>
        <taxon>Gammaproteobacteria</taxon>
        <taxon>Oceanospirillales</taxon>
        <taxon>Oceanospirillaceae</taxon>
        <taxon>Oceanospirillum</taxon>
    </lineage>
</organism>
<dbReference type="EMBL" id="MTSD02000010">
    <property type="protein sequence ID" value="OOV85930.1"/>
    <property type="molecule type" value="Genomic_DNA"/>
</dbReference>
<proteinExistence type="inferred from homology"/>
<evidence type="ECO:0000313" key="6">
    <source>
        <dbReference type="Proteomes" id="UP000190064"/>
    </source>
</evidence>
<accession>A0A1T1H876</accession>
<dbReference type="Gene3D" id="3.20.20.140">
    <property type="entry name" value="Metal-dependent hydrolases"/>
    <property type="match status" value="1"/>
</dbReference>
<feature type="binding site" evidence="4">
    <location>
        <position position="8"/>
    </location>
    <ligand>
        <name>a divalent metal cation</name>
        <dbReference type="ChEBI" id="CHEBI:60240"/>
        <label>1</label>
    </ligand>
</feature>
<dbReference type="AlphaFoldDB" id="A0A1T1H876"/>
<dbReference type="InterPro" id="IPR032466">
    <property type="entry name" value="Metal_Hydrolase"/>
</dbReference>
<dbReference type="PANTHER" id="PTHR46124:SF3">
    <property type="entry name" value="HYDROLASE"/>
    <property type="match status" value="1"/>
</dbReference>
<keyword evidence="2 4" id="KW-0479">Metal-binding</keyword>
<dbReference type="GO" id="GO:0016788">
    <property type="term" value="F:hydrolase activity, acting on ester bonds"/>
    <property type="evidence" value="ECO:0007669"/>
    <property type="project" value="InterPro"/>
</dbReference>
<dbReference type="Proteomes" id="UP000190064">
    <property type="component" value="Unassembled WGS sequence"/>
</dbReference>
<feature type="binding site" evidence="4">
    <location>
        <position position="213"/>
    </location>
    <ligand>
        <name>a divalent metal cation</name>
        <dbReference type="ChEBI" id="CHEBI:60240"/>
        <label>1</label>
    </ligand>
</feature>
<evidence type="ECO:0000313" key="5">
    <source>
        <dbReference type="EMBL" id="OOV85930.1"/>
    </source>
</evidence>
<feature type="binding site" evidence="4">
    <location>
        <position position="163"/>
    </location>
    <ligand>
        <name>a divalent metal cation</name>
        <dbReference type="ChEBI" id="CHEBI:60240"/>
        <label>2</label>
    </ligand>
</feature>
<comment type="similarity">
    <text evidence="1">Belongs to the metallo-dependent hydrolases superfamily. TatD-type hydrolase family.</text>
</comment>
<reference evidence="5" key="1">
    <citation type="submission" date="2017-02" db="EMBL/GenBank/DDBJ databases">
        <title>Draft Genome Sequence of the Salt Water Bacterium Oceanospirillum linum ATCC 11336.</title>
        <authorList>
            <person name="Trachtenberg A.M."/>
            <person name="Carney J.G."/>
            <person name="Linnane J.D."/>
            <person name="Rheaume B.A."/>
            <person name="Pitts N.L."/>
            <person name="Mykles D.L."/>
            <person name="Maclea K.S."/>
        </authorList>
    </citation>
    <scope>NUCLEOTIDE SEQUENCE [LARGE SCALE GENOMIC DNA]</scope>
    <source>
        <strain evidence="5">ATCC 11336</strain>
    </source>
</reference>
<dbReference type="PIRSF" id="PIRSF005902">
    <property type="entry name" value="DNase_TatD"/>
    <property type="match status" value="1"/>
</dbReference>
<keyword evidence="3" id="KW-0378">Hydrolase</keyword>
<dbReference type="STRING" id="966.BTA35_0215565"/>
<dbReference type="Pfam" id="PF01026">
    <property type="entry name" value="TatD_DNase"/>
    <property type="match status" value="1"/>
</dbReference>
<dbReference type="CDD" id="cd01310">
    <property type="entry name" value="TatD_DNAse"/>
    <property type="match status" value="1"/>
</dbReference>
<keyword evidence="6" id="KW-1185">Reference proteome</keyword>
<protein>
    <recommendedName>
        <fullName evidence="7">Hydrolase TatD</fullName>
    </recommendedName>
</protein>
<sequence>MLTDSHCHLDFNVFHHDRAIQLHQAFSAGVRRIVVPSVARQYWQRTLQLSGEFCGVRLYPALGLHPFFIAEHSKNDLNILDSLLAQYSGRIAGVGEIGLDFSKKKYDEESVLQDSKEQQLELFEGQLMLAQKHKLPVILHVVKAHDQTLKLLRQYPDVNGVVHAYSGSLSQAEQYIKQGFKIGVGGAITWPTAKKKRELFALLPLESLVLETDAPDMAPDGLKGQRNTPDQVALIARFLAECRDEPESLIHRVTSDNVEQVLQLTDPCSP</sequence>
<comment type="caution">
    <text evidence="5">The sequence shown here is derived from an EMBL/GenBank/DDBJ whole genome shotgun (WGS) entry which is preliminary data.</text>
</comment>
<gene>
    <name evidence="5" type="ORF">BTA35_0215565</name>
</gene>
<evidence type="ECO:0000256" key="4">
    <source>
        <dbReference type="PIRSR" id="PIRSR005902-1"/>
    </source>
</evidence>
<dbReference type="FunFam" id="3.20.20.140:FF:000005">
    <property type="entry name" value="TatD family hydrolase"/>
    <property type="match status" value="1"/>
</dbReference>
<dbReference type="InterPro" id="IPR001130">
    <property type="entry name" value="TatD-like"/>
</dbReference>
<feature type="binding site" evidence="4">
    <location>
        <position position="140"/>
    </location>
    <ligand>
        <name>a divalent metal cation</name>
        <dbReference type="ChEBI" id="CHEBI:60240"/>
        <label>2</label>
    </ligand>
</feature>
<evidence type="ECO:0000256" key="3">
    <source>
        <dbReference type="ARBA" id="ARBA00022801"/>
    </source>
</evidence>
<feature type="binding site" evidence="4">
    <location>
        <position position="6"/>
    </location>
    <ligand>
        <name>a divalent metal cation</name>
        <dbReference type="ChEBI" id="CHEBI:60240"/>
        <label>1</label>
    </ligand>
</feature>
<dbReference type="SUPFAM" id="SSF51556">
    <property type="entry name" value="Metallo-dependent hydrolases"/>
    <property type="match status" value="1"/>
</dbReference>